<reference evidence="2" key="1">
    <citation type="submission" date="2021-03" db="EMBL/GenBank/DDBJ databases">
        <title>Draft genome sequence of rust myrtle Austropuccinia psidii MF-1, a brazilian biotype.</title>
        <authorList>
            <person name="Quecine M.C."/>
            <person name="Pachon D.M.R."/>
            <person name="Bonatelli M.L."/>
            <person name="Correr F.H."/>
            <person name="Franceschini L.M."/>
            <person name="Leite T.F."/>
            <person name="Margarido G.R.A."/>
            <person name="Almeida C.A."/>
            <person name="Ferrarezi J.A."/>
            <person name="Labate C.A."/>
        </authorList>
    </citation>
    <scope>NUCLEOTIDE SEQUENCE</scope>
    <source>
        <strain evidence="2">MF-1</strain>
    </source>
</reference>
<comment type="caution">
    <text evidence="2">The sequence shown here is derived from an EMBL/GenBank/DDBJ whole genome shotgun (WGS) entry which is preliminary data.</text>
</comment>
<accession>A0A9Q3PU06</accession>
<protein>
    <submittedName>
        <fullName evidence="2">Uncharacterized protein</fullName>
    </submittedName>
</protein>
<gene>
    <name evidence="2" type="ORF">O181_113798</name>
</gene>
<feature type="non-terminal residue" evidence="2">
    <location>
        <position position="1"/>
    </location>
</feature>
<feature type="compositionally biased region" description="Acidic residues" evidence="1">
    <location>
        <begin position="125"/>
        <end position="137"/>
    </location>
</feature>
<evidence type="ECO:0000313" key="3">
    <source>
        <dbReference type="Proteomes" id="UP000765509"/>
    </source>
</evidence>
<feature type="compositionally biased region" description="Basic and acidic residues" evidence="1">
    <location>
        <begin position="60"/>
        <end position="76"/>
    </location>
</feature>
<evidence type="ECO:0000256" key="1">
    <source>
        <dbReference type="SAM" id="MobiDB-lite"/>
    </source>
</evidence>
<sequence length="137" mass="15981">IKQVVAVEKESEITKNEDLINLRPKDSTNTRNHIEKKFMENKPQPNEICSLKSMRQSTNTKEEDSPTPHYHSDKENNNLNLGINYFSLDKAKESQINRKEEISEEINNRQKKHDQKDLSKPTNMEEIESDGILLTED</sequence>
<proteinExistence type="predicted"/>
<organism evidence="2 3">
    <name type="scientific">Austropuccinia psidii MF-1</name>
    <dbReference type="NCBI Taxonomy" id="1389203"/>
    <lineage>
        <taxon>Eukaryota</taxon>
        <taxon>Fungi</taxon>
        <taxon>Dikarya</taxon>
        <taxon>Basidiomycota</taxon>
        <taxon>Pucciniomycotina</taxon>
        <taxon>Pucciniomycetes</taxon>
        <taxon>Pucciniales</taxon>
        <taxon>Sphaerophragmiaceae</taxon>
        <taxon>Austropuccinia</taxon>
    </lineage>
</organism>
<evidence type="ECO:0000313" key="2">
    <source>
        <dbReference type="EMBL" id="MBW0574083.1"/>
    </source>
</evidence>
<feature type="region of interest" description="Disordered" evidence="1">
    <location>
        <begin position="35"/>
        <end position="80"/>
    </location>
</feature>
<dbReference type="Proteomes" id="UP000765509">
    <property type="component" value="Unassembled WGS sequence"/>
</dbReference>
<keyword evidence="3" id="KW-1185">Reference proteome</keyword>
<feature type="region of interest" description="Disordered" evidence="1">
    <location>
        <begin position="96"/>
        <end position="137"/>
    </location>
</feature>
<dbReference type="AlphaFoldDB" id="A0A9Q3PU06"/>
<dbReference type="EMBL" id="AVOT02093451">
    <property type="protein sequence ID" value="MBW0574083.1"/>
    <property type="molecule type" value="Genomic_DNA"/>
</dbReference>
<name>A0A9Q3PU06_9BASI</name>